<sequence length="194" mass="20686">MARRIVIIQGHPDPAGGRLCHALAEAYAAGARAASHTVETLTPATLHLPPLTTKAAFEAPPPPEVSAVQETLAGAQHLALVFPLSLSGMPAVLKAFLEQVFRPRFLLLDPTTGWRGARRLKGVSARVVVTMGMPAIAYRWWFGAHGVRALTSGLLGFAGIGPVRTTYLGMAKAATEARRAAWLEAMHRLGSRAR</sequence>
<proteinExistence type="predicted"/>
<dbReference type="Pfam" id="PF02525">
    <property type="entry name" value="Flavodoxin_2"/>
    <property type="match status" value="1"/>
</dbReference>
<dbReference type="PANTHER" id="PTHR10204:SF34">
    <property type="entry name" value="NAD(P)H DEHYDROGENASE [QUINONE] 1 ISOFORM 1"/>
    <property type="match status" value="1"/>
</dbReference>
<organism evidence="3 4">
    <name type="scientific">Elioraea tepida</name>
    <dbReference type="NCBI Taxonomy" id="2843330"/>
    <lineage>
        <taxon>Bacteria</taxon>
        <taxon>Pseudomonadati</taxon>
        <taxon>Pseudomonadota</taxon>
        <taxon>Alphaproteobacteria</taxon>
        <taxon>Acetobacterales</taxon>
        <taxon>Elioraeaceae</taxon>
        <taxon>Elioraea</taxon>
    </lineage>
</organism>
<dbReference type="AlphaFoldDB" id="A0A975YIX6"/>
<dbReference type="GO" id="GO:0003955">
    <property type="term" value="F:NAD(P)H dehydrogenase (quinone) activity"/>
    <property type="evidence" value="ECO:0007669"/>
    <property type="project" value="TreeGrafter"/>
</dbReference>
<dbReference type="PANTHER" id="PTHR10204">
    <property type="entry name" value="NAD P H OXIDOREDUCTASE-RELATED"/>
    <property type="match status" value="1"/>
</dbReference>
<dbReference type="RefSeq" id="WP_218284781.1">
    <property type="nucleotide sequence ID" value="NZ_CP076448.1"/>
</dbReference>
<evidence type="ECO:0000313" key="4">
    <source>
        <dbReference type="Proteomes" id="UP000694001"/>
    </source>
</evidence>
<evidence type="ECO:0000256" key="1">
    <source>
        <dbReference type="ARBA" id="ARBA00023002"/>
    </source>
</evidence>
<dbReference type="InterPro" id="IPR051545">
    <property type="entry name" value="NAD(P)H_dehydrogenase_qn"/>
</dbReference>
<evidence type="ECO:0000259" key="2">
    <source>
        <dbReference type="Pfam" id="PF02525"/>
    </source>
</evidence>
<gene>
    <name evidence="3" type="ORF">KO353_11185</name>
</gene>
<evidence type="ECO:0000313" key="3">
    <source>
        <dbReference type="EMBL" id="QXM23858.1"/>
    </source>
</evidence>
<protein>
    <submittedName>
        <fullName evidence="3">NAD(P)H-dependent oxidoreductase</fullName>
    </submittedName>
</protein>
<accession>A0A975YIX6</accession>
<dbReference type="EMBL" id="CP076448">
    <property type="protein sequence ID" value="QXM23858.1"/>
    <property type="molecule type" value="Genomic_DNA"/>
</dbReference>
<dbReference type="GO" id="GO:0005829">
    <property type="term" value="C:cytosol"/>
    <property type="evidence" value="ECO:0007669"/>
    <property type="project" value="TreeGrafter"/>
</dbReference>
<reference evidence="3" key="1">
    <citation type="submission" date="2021-06" db="EMBL/GenBank/DDBJ databases">
        <title>Elioraea tepida, sp. nov., a moderately thermophilic aerobic anoxygenic phototrophic bacterium isolated from an alkaline siliceous hot spring mat community in Yellowstone National Park, WY, USA.</title>
        <authorList>
            <person name="Saini M.K."/>
            <person name="Yoshida S."/>
            <person name="Sebastian A."/>
            <person name="Hirose S."/>
            <person name="Hara E."/>
            <person name="Tamaki H."/>
            <person name="Soulier N.T."/>
            <person name="Albert I."/>
            <person name="Hanada S."/>
            <person name="Bryant D.A."/>
            <person name="Tank M."/>
        </authorList>
    </citation>
    <scope>NUCLEOTIDE SEQUENCE</scope>
    <source>
        <strain evidence="3">MS-P2</strain>
    </source>
</reference>
<keyword evidence="4" id="KW-1185">Reference proteome</keyword>
<feature type="domain" description="Flavodoxin-like fold" evidence="2">
    <location>
        <begin position="4"/>
        <end position="186"/>
    </location>
</feature>
<keyword evidence="1" id="KW-0560">Oxidoreductase</keyword>
<dbReference type="Proteomes" id="UP000694001">
    <property type="component" value="Chromosome"/>
</dbReference>
<dbReference type="InterPro" id="IPR003680">
    <property type="entry name" value="Flavodoxin_fold"/>
</dbReference>
<dbReference type="KEGG" id="elio:KO353_11185"/>
<name>A0A975YIX6_9PROT</name>